<dbReference type="SUPFAM" id="SSF55174">
    <property type="entry name" value="Alpha-L RNA-binding motif"/>
    <property type="match status" value="1"/>
</dbReference>
<dbReference type="PANTHER" id="PTHR47683:SF4">
    <property type="entry name" value="PSEUDOURIDINE SYNTHASE"/>
    <property type="match status" value="1"/>
</dbReference>
<dbReference type="SUPFAM" id="SSF55120">
    <property type="entry name" value="Pseudouridine synthase"/>
    <property type="match status" value="1"/>
</dbReference>
<dbReference type="CDD" id="cd00165">
    <property type="entry name" value="S4"/>
    <property type="match status" value="1"/>
</dbReference>
<dbReference type="PANTHER" id="PTHR47683">
    <property type="entry name" value="PSEUDOURIDINE SYNTHASE FAMILY PROTEIN-RELATED"/>
    <property type="match status" value="1"/>
</dbReference>
<name>A0A5R8KK09_9BACT</name>
<dbReference type="Gene3D" id="3.30.70.1560">
    <property type="entry name" value="Alpha-L RNA-binding motif"/>
    <property type="match status" value="1"/>
</dbReference>
<dbReference type="PROSITE" id="PS50889">
    <property type="entry name" value="S4"/>
    <property type="match status" value="1"/>
</dbReference>
<dbReference type="EC" id="5.4.99.-" evidence="5"/>
<evidence type="ECO:0000256" key="2">
    <source>
        <dbReference type="ARBA" id="ARBA00022884"/>
    </source>
</evidence>
<dbReference type="PROSITE" id="PS01149">
    <property type="entry name" value="PSI_RSU"/>
    <property type="match status" value="1"/>
</dbReference>
<dbReference type="Gene3D" id="3.10.290.10">
    <property type="entry name" value="RNA-binding S4 domain"/>
    <property type="match status" value="1"/>
</dbReference>
<dbReference type="InterPro" id="IPR006145">
    <property type="entry name" value="PsdUridine_synth_RsuA/RluA"/>
</dbReference>
<dbReference type="Proteomes" id="UP000306196">
    <property type="component" value="Unassembled WGS sequence"/>
</dbReference>
<dbReference type="EMBL" id="VAUV01000001">
    <property type="protein sequence ID" value="TLD72654.1"/>
    <property type="molecule type" value="Genomic_DNA"/>
</dbReference>
<dbReference type="InterPro" id="IPR042092">
    <property type="entry name" value="PsdUridine_s_RsuA/RluB/E/F_cat"/>
</dbReference>
<evidence type="ECO:0000256" key="5">
    <source>
        <dbReference type="RuleBase" id="RU003887"/>
    </source>
</evidence>
<comment type="similarity">
    <text evidence="1 5">Belongs to the pseudouridine synthase RsuA family.</text>
</comment>
<evidence type="ECO:0000313" key="8">
    <source>
        <dbReference type="Proteomes" id="UP000306196"/>
    </source>
</evidence>
<accession>A0A5R8KK09</accession>
<dbReference type="Pfam" id="PF00849">
    <property type="entry name" value="PseudoU_synth_2"/>
    <property type="match status" value="1"/>
</dbReference>
<reference evidence="7 8" key="1">
    <citation type="submission" date="2019-05" db="EMBL/GenBank/DDBJ databases">
        <title>Verrucobacter flavum gen. nov., sp. nov. a new member of the family Verrucomicrobiaceae.</title>
        <authorList>
            <person name="Szuroczki S."/>
            <person name="Abbaszade G."/>
            <person name="Szabo A."/>
            <person name="Felfoldi T."/>
            <person name="Schumann P."/>
            <person name="Boka K."/>
            <person name="Keki Z."/>
            <person name="Toumi M."/>
            <person name="Toth E."/>
        </authorList>
    </citation>
    <scope>NUCLEOTIDE SEQUENCE [LARGE SCALE GENOMIC DNA]</scope>
    <source>
        <strain evidence="7 8">MG-N-17</strain>
    </source>
</reference>
<evidence type="ECO:0000256" key="4">
    <source>
        <dbReference type="PROSITE-ProRule" id="PRU00182"/>
    </source>
</evidence>
<protein>
    <recommendedName>
        <fullName evidence="5">Pseudouridine synthase</fullName>
        <ecNumber evidence="5">5.4.99.-</ecNumber>
    </recommendedName>
</protein>
<feature type="domain" description="Pseudouridine synthase RsuA/RluA-like" evidence="6">
    <location>
        <begin position="62"/>
        <end position="191"/>
    </location>
</feature>
<evidence type="ECO:0000259" key="6">
    <source>
        <dbReference type="Pfam" id="PF00849"/>
    </source>
</evidence>
<proteinExistence type="inferred from homology"/>
<dbReference type="AlphaFoldDB" id="A0A5R8KK09"/>
<dbReference type="GO" id="GO:0003723">
    <property type="term" value="F:RNA binding"/>
    <property type="evidence" value="ECO:0007669"/>
    <property type="project" value="UniProtKB-KW"/>
</dbReference>
<gene>
    <name evidence="7" type="ORF">FEM03_00845</name>
</gene>
<dbReference type="GO" id="GO:0120159">
    <property type="term" value="F:rRNA pseudouridine synthase activity"/>
    <property type="evidence" value="ECO:0007669"/>
    <property type="project" value="UniProtKB-ARBA"/>
</dbReference>
<dbReference type="GO" id="GO:0000455">
    <property type="term" value="P:enzyme-directed rRNA pseudouridine synthesis"/>
    <property type="evidence" value="ECO:0007669"/>
    <property type="project" value="UniProtKB-ARBA"/>
</dbReference>
<dbReference type="InterPro" id="IPR036986">
    <property type="entry name" value="S4_RNA-bd_sf"/>
</dbReference>
<dbReference type="InterPro" id="IPR000748">
    <property type="entry name" value="PsdUridine_synth_RsuA/RluB/E/F"/>
</dbReference>
<dbReference type="FunFam" id="3.30.70.1560:FF:000001">
    <property type="entry name" value="Pseudouridine synthase"/>
    <property type="match status" value="1"/>
</dbReference>
<dbReference type="RefSeq" id="WP_138084278.1">
    <property type="nucleotide sequence ID" value="NZ_VAUV01000001.1"/>
</dbReference>
<evidence type="ECO:0000313" key="7">
    <source>
        <dbReference type="EMBL" id="TLD72654.1"/>
    </source>
</evidence>
<organism evidence="7 8">
    <name type="scientific">Phragmitibacter flavus</name>
    <dbReference type="NCBI Taxonomy" id="2576071"/>
    <lineage>
        <taxon>Bacteria</taxon>
        <taxon>Pseudomonadati</taxon>
        <taxon>Verrucomicrobiota</taxon>
        <taxon>Verrucomicrobiia</taxon>
        <taxon>Verrucomicrobiales</taxon>
        <taxon>Verrucomicrobiaceae</taxon>
        <taxon>Phragmitibacter</taxon>
    </lineage>
</organism>
<keyword evidence="3 5" id="KW-0413">Isomerase</keyword>
<dbReference type="OrthoDB" id="9807213at2"/>
<evidence type="ECO:0000256" key="3">
    <source>
        <dbReference type="ARBA" id="ARBA00023235"/>
    </source>
</evidence>
<dbReference type="InterPro" id="IPR020103">
    <property type="entry name" value="PsdUridine_synth_cat_dom_sf"/>
</dbReference>
<dbReference type="NCBIfam" id="TIGR00093">
    <property type="entry name" value="pseudouridine synthase"/>
    <property type="match status" value="1"/>
</dbReference>
<dbReference type="Gene3D" id="3.30.70.580">
    <property type="entry name" value="Pseudouridine synthase I, catalytic domain, N-terminal subdomain"/>
    <property type="match status" value="1"/>
</dbReference>
<dbReference type="CDD" id="cd02553">
    <property type="entry name" value="PseudoU_synth_RsuA"/>
    <property type="match status" value="1"/>
</dbReference>
<dbReference type="InterPro" id="IPR020094">
    <property type="entry name" value="TruA/RsuA/RluB/E/F_N"/>
</dbReference>
<dbReference type="GO" id="GO:0005829">
    <property type="term" value="C:cytosol"/>
    <property type="evidence" value="ECO:0007669"/>
    <property type="project" value="UniProtKB-ARBA"/>
</dbReference>
<dbReference type="InterPro" id="IPR018496">
    <property type="entry name" value="PsdUridine_synth_RsuA/RluB_CS"/>
</dbReference>
<sequence length="233" mass="26386">MKLDRLVASHDSAGRTAAHRWIATGRVSVDGVVIRDSRWEVDRFMRVELEGVCIQEEVRSLYVILHKPTGYLSATSDPQHPTVMDLIDDPDKGSLHLAGRLDRASSGLLLLTNDGRWSKRLMDPHHKVPKSYLVEMAEVIAPEAVAAFAAGFYFHTEDIHTLPAELEILGSHRARVTLHEGRYHQIKRMFHRVGNRVVSLHRERIGALALPDDLAVGTWRELSEEERELALRK</sequence>
<keyword evidence="8" id="KW-1185">Reference proteome</keyword>
<evidence type="ECO:0000256" key="1">
    <source>
        <dbReference type="ARBA" id="ARBA00008348"/>
    </source>
</evidence>
<dbReference type="InterPro" id="IPR050343">
    <property type="entry name" value="RsuA_PseudoU_synthase"/>
</dbReference>
<keyword evidence="2 4" id="KW-0694">RNA-binding</keyword>
<comment type="caution">
    <text evidence="7">The sequence shown here is derived from an EMBL/GenBank/DDBJ whole genome shotgun (WGS) entry which is preliminary data.</text>
</comment>